<dbReference type="Proteomes" id="UP000030765">
    <property type="component" value="Unassembled WGS sequence"/>
</dbReference>
<dbReference type="VEuPathDB" id="VectorBase:ASIC021302"/>
<evidence type="ECO:0000313" key="3">
    <source>
        <dbReference type="EnsemblMetazoa" id="ASIC021302-PA"/>
    </source>
</evidence>
<feature type="compositionally biased region" description="Polar residues" evidence="1">
    <location>
        <begin position="116"/>
        <end position="129"/>
    </location>
</feature>
<feature type="region of interest" description="Disordered" evidence="1">
    <location>
        <begin position="1"/>
        <end position="27"/>
    </location>
</feature>
<dbReference type="EnsemblMetazoa" id="ASIC021302-RA">
    <property type="protein sequence ID" value="ASIC021302-PA"/>
    <property type="gene ID" value="ASIC021302"/>
</dbReference>
<feature type="region of interest" description="Disordered" evidence="1">
    <location>
        <begin position="59"/>
        <end position="135"/>
    </location>
</feature>
<feature type="compositionally biased region" description="Basic residues" evidence="1">
    <location>
        <begin position="99"/>
        <end position="113"/>
    </location>
</feature>
<protein>
    <submittedName>
        <fullName evidence="2 3">Metal transport system ABC transporter substrate-binding protein</fullName>
    </submittedName>
</protein>
<evidence type="ECO:0000256" key="1">
    <source>
        <dbReference type="SAM" id="MobiDB-lite"/>
    </source>
</evidence>
<name>A0A084WS14_ANOSI</name>
<dbReference type="AlphaFoldDB" id="A0A084WS14"/>
<dbReference type="EMBL" id="KE525409">
    <property type="protein sequence ID" value="KFB53008.1"/>
    <property type="molecule type" value="Genomic_DNA"/>
</dbReference>
<evidence type="ECO:0000313" key="2">
    <source>
        <dbReference type="EMBL" id="KFB53008.1"/>
    </source>
</evidence>
<accession>A0A084WS14</accession>
<dbReference type="EMBL" id="ATLV01026305">
    <property type="status" value="NOT_ANNOTATED_CDS"/>
    <property type="molecule type" value="Genomic_DNA"/>
</dbReference>
<reference evidence="2 4" key="1">
    <citation type="journal article" date="2014" name="BMC Genomics">
        <title>Genome sequence of Anopheles sinensis provides insight into genetics basis of mosquito competence for malaria parasites.</title>
        <authorList>
            <person name="Zhou D."/>
            <person name="Zhang D."/>
            <person name="Ding G."/>
            <person name="Shi L."/>
            <person name="Hou Q."/>
            <person name="Ye Y."/>
            <person name="Xu Y."/>
            <person name="Zhou H."/>
            <person name="Xiong C."/>
            <person name="Li S."/>
            <person name="Yu J."/>
            <person name="Hong S."/>
            <person name="Yu X."/>
            <person name="Zou P."/>
            <person name="Chen C."/>
            <person name="Chang X."/>
            <person name="Wang W."/>
            <person name="Lv Y."/>
            <person name="Sun Y."/>
            <person name="Ma L."/>
            <person name="Shen B."/>
            <person name="Zhu C."/>
        </authorList>
    </citation>
    <scope>NUCLEOTIDE SEQUENCE [LARGE SCALE GENOMIC DNA]</scope>
</reference>
<evidence type="ECO:0000313" key="4">
    <source>
        <dbReference type="Proteomes" id="UP000030765"/>
    </source>
</evidence>
<organism evidence="2">
    <name type="scientific">Anopheles sinensis</name>
    <name type="common">Mosquito</name>
    <dbReference type="NCBI Taxonomy" id="74873"/>
    <lineage>
        <taxon>Eukaryota</taxon>
        <taxon>Metazoa</taxon>
        <taxon>Ecdysozoa</taxon>
        <taxon>Arthropoda</taxon>
        <taxon>Hexapoda</taxon>
        <taxon>Insecta</taxon>
        <taxon>Pterygota</taxon>
        <taxon>Neoptera</taxon>
        <taxon>Endopterygota</taxon>
        <taxon>Diptera</taxon>
        <taxon>Nematocera</taxon>
        <taxon>Culicoidea</taxon>
        <taxon>Culicidae</taxon>
        <taxon>Anophelinae</taxon>
        <taxon>Anopheles</taxon>
    </lineage>
</organism>
<gene>
    <name evidence="2" type="ORF">ZHAS_00021302</name>
</gene>
<proteinExistence type="predicted"/>
<reference evidence="3" key="2">
    <citation type="submission" date="2020-05" db="UniProtKB">
        <authorList>
            <consortium name="EnsemblMetazoa"/>
        </authorList>
    </citation>
    <scope>IDENTIFICATION</scope>
</reference>
<sequence length="185" mass="20017">MDSMECKNSTRVDSSVPVPKSWSNEPGILVDPYTNTTVRTRTGHTSSRVVLCVHAASGAHIQRHGRTRERDDSSATETPPNADAQRRRPTAGGESGHVPVRHARTHARRKRRRNEGSSGFSTEWRTPSHSGEPVKSAQCTVGKQAGKGWHDVPAPVFVENQVKVRKVQPGTGKLAAAAAPVTECS</sequence>
<keyword evidence="4" id="KW-1185">Reference proteome</keyword>
<feature type="compositionally biased region" description="Basic and acidic residues" evidence="1">
    <location>
        <begin position="1"/>
        <end position="10"/>
    </location>
</feature>